<dbReference type="OrthoDB" id="7945729at2"/>
<dbReference type="AlphaFoldDB" id="A0A844TBH5"/>
<organism evidence="2 3">
    <name type="scientific">Bradyrhizobium cajani</name>
    <dbReference type="NCBI Taxonomy" id="1928661"/>
    <lineage>
        <taxon>Bacteria</taxon>
        <taxon>Pseudomonadati</taxon>
        <taxon>Pseudomonadota</taxon>
        <taxon>Alphaproteobacteria</taxon>
        <taxon>Hyphomicrobiales</taxon>
        <taxon>Nitrobacteraceae</taxon>
        <taxon>Bradyrhizobium</taxon>
    </lineage>
</organism>
<accession>A0A844TBH5</accession>
<dbReference type="GO" id="GO:0009116">
    <property type="term" value="P:nucleoside metabolic process"/>
    <property type="evidence" value="ECO:0007669"/>
    <property type="project" value="InterPro"/>
</dbReference>
<dbReference type="InterPro" id="IPR000845">
    <property type="entry name" value="Nucleoside_phosphorylase_d"/>
</dbReference>
<evidence type="ECO:0000313" key="3">
    <source>
        <dbReference type="Proteomes" id="UP000449969"/>
    </source>
</evidence>
<evidence type="ECO:0000313" key="2">
    <source>
        <dbReference type="EMBL" id="MVT73344.1"/>
    </source>
</evidence>
<gene>
    <name evidence="2" type="ORF">GPL20_09520</name>
</gene>
<evidence type="ECO:0000259" key="1">
    <source>
        <dbReference type="Pfam" id="PF01048"/>
    </source>
</evidence>
<name>A0A844TBH5_9BRAD</name>
<dbReference type="CDD" id="cd09007">
    <property type="entry name" value="NP-I_spr0068"/>
    <property type="match status" value="1"/>
</dbReference>
<proteinExistence type="predicted"/>
<sequence length="272" mass="29060">MDKKIDSADSAWPIVDGKDHKSSSVFRPEALLREARRQRELPLVAVPEICVLDPDGDVVRHLKRIGTGRIHEGWACYHTELLAFDLDGVGKVGIVGCAVGAPFAVLVAEQLFASGCRLLVSVTSAGQITPIGPPPYFVLIDRALRDEGTSYHYLPGSTFAEAPDAKLLARVEQAGRALAGIALHRGATWTTDAPYRETESAISLARQMGLLAVEMEAAALYAFSATSGRSIVCFAHVTNSMAQTEGDFEKGEADGAKATLAIIAATARAWRS</sequence>
<protein>
    <submittedName>
        <fullName evidence="2">Uridine phosphorylase</fullName>
    </submittedName>
</protein>
<dbReference type="InterPro" id="IPR035994">
    <property type="entry name" value="Nucleoside_phosphorylase_sf"/>
</dbReference>
<dbReference type="Pfam" id="PF01048">
    <property type="entry name" value="PNP_UDP_1"/>
    <property type="match status" value="1"/>
</dbReference>
<feature type="domain" description="Nucleoside phosphorylase" evidence="1">
    <location>
        <begin position="62"/>
        <end position="263"/>
    </location>
</feature>
<dbReference type="SUPFAM" id="SSF53167">
    <property type="entry name" value="Purine and uridine phosphorylases"/>
    <property type="match status" value="1"/>
</dbReference>
<dbReference type="Proteomes" id="UP000449969">
    <property type="component" value="Unassembled WGS sequence"/>
</dbReference>
<dbReference type="RefSeq" id="WP_157329311.1">
    <property type="nucleotide sequence ID" value="NZ_JANADL010000090.1"/>
</dbReference>
<comment type="caution">
    <text evidence="2">The sequence shown here is derived from an EMBL/GenBank/DDBJ whole genome shotgun (WGS) entry which is preliminary data.</text>
</comment>
<dbReference type="EMBL" id="WQNE01000005">
    <property type="protein sequence ID" value="MVT73344.1"/>
    <property type="molecule type" value="Genomic_DNA"/>
</dbReference>
<keyword evidence="3" id="KW-1185">Reference proteome</keyword>
<reference evidence="2 3" key="1">
    <citation type="submission" date="2019-12" db="EMBL/GenBank/DDBJ databases">
        <title>Draft genome sequences Bradyrhizobium cajani AMBPC1010, Bradyrhizobium pachyrhizi AMBPC1040 and Bradyrhizobium yuanmingense ALSPC3051, three plant growth promoting strains isolated from nodules of Cajanus cajan L. in Dominican Republic.</title>
        <authorList>
            <person name="Flores-Felix J.D."/>
            <person name="Araujo J."/>
            <person name="Diaz-Alcantara C."/>
            <person name="Gonzalez-Andres F."/>
            <person name="Velazquez E."/>
        </authorList>
    </citation>
    <scope>NUCLEOTIDE SEQUENCE [LARGE SCALE GENOMIC DNA]</scope>
    <source>
        <strain evidence="2 3">1010</strain>
    </source>
</reference>
<dbReference type="GO" id="GO:0003824">
    <property type="term" value="F:catalytic activity"/>
    <property type="evidence" value="ECO:0007669"/>
    <property type="project" value="InterPro"/>
</dbReference>
<dbReference type="Gene3D" id="3.40.50.1580">
    <property type="entry name" value="Nucleoside phosphorylase domain"/>
    <property type="match status" value="1"/>
</dbReference>